<evidence type="ECO:0000256" key="4">
    <source>
        <dbReference type="ARBA" id="ARBA00023004"/>
    </source>
</evidence>
<accession>A0ABP0U484</accession>
<keyword evidence="3" id="KW-0560">Oxidoreductase</keyword>
<feature type="signal peptide" evidence="5">
    <location>
        <begin position="1"/>
        <end position="17"/>
    </location>
</feature>
<protein>
    <recommendedName>
        <fullName evidence="8">Cytochrome P450</fullName>
    </recommendedName>
</protein>
<sequence length="71" mass="7888">MCPAMSLGLLIVQVQLAKLLHSFTWKLPKGENPQDMDMGEVFGITTRKAIPLHAIAIARLPQNLYLAPQFT</sequence>
<gene>
    <name evidence="6" type="ORF">CSSPTR1EN2_LOCUS11259</name>
</gene>
<keyword evidence="2" id="KW-0479">Metal-binding</keyword>
<dbReference type="Proteomes" id="UP001497512">
    <property type="component" value="Chromosome 19"/>
</dbReference>
<evidence type="ECO:0000256" key="5">
    <source>
        <dbReference type="SAM" id="SignalP"/>
    </source>
</evidence>
<dbReference type="EMBL" id="OZ019911">
    <property type="protein sequence ID" value="CAK9212483.1"/>
    <property type="molecule type" value="Genomic_DNA"/>
</dbReference>
<evidence type="ECO:0000313" key="6">
    <source>
        <dbReference type="EMBL" id="CAK9212483.1"/>
    </source>
</evidence>
<dbReference type="InterPro" id="IPR036396">
    <property type="entry name" value="Cyt_P450_sf"/>
</dbReference>
<dbReference type="Gene3D" id="1.10.630.10">
    <property type="entry name" value="Cytochrome P450"/>
    <property type="match status" value="1"/>
</dbReference>
<dbReference type="SUPFAM" id="SSF48264">
    <property type="entry name" value="Cytochrome P450"/>
    <property type="match status" value="1"/>
</dbReference>
<reference evidence="6" key="1">
    <citation type="submission" date="2024-02" db="EMBL/GenBank/DDBJ databases">
        <authorList>
            <consortium name="ELIXIR-Norway"/>
            <consortium name="Elixir Norway"/>
        </authorList>
    </citation>
    <scope>NUCLEOTIDE SEQUENCE</scope>
</reference>
<comment type="similarity">
    <text evidence="1">Belongs to the cytochrome P450 family.</text>
</comment>
<evidence type="ECO:0000256" key="1">
    <source>
        <dbReference type="ARBA" id="ARBA00010617"/>
    </source>
</evidence>
<evidence type="ECO:0000313" key="7">
    <source>
        <dbReference type="Proteomes" id="UP001497512"/>
    </source>
</evidence>
<dbReference type="PANTHER" id="PTHR47944:SF16">
    <property type="entry name" value="CYTOCHROME P450 FAMILY 1 SUBFAMILY A POLYPEPTIDE 1"/>
    <property type="match status" value="1"/>
</dbReference>
<evidence type="ECO:0000256" key="3">
    <source>
        <dbReference type="ARBA" id="ARBA00023002"/>
    </source>
</evidence>
<organism evidence="6 7">
    <name type="scientific">Sphagnum troendelagicum</name>
    <dbReference type="NCBI Taxonomy" id="128251"/>
    <lineage>
        <taxon>Eukaryota</taxon>
        <taxon>Viridiplantae</taxon>
        <taxon>Streptophyta</taxon>
        <taxon>Embryophyta</taxon>
        <taxon>Bryophyta</taxon>
        <taxon>Sphagnophytina</taxon>
        <taxon>Sphagnopsida</taxon>
        <taxon>Sphagnales</taxon>
        <taxon>Sphagnaceae</taxon>
        <taxon>Sphagnum</taxon>
    </lineage>
</organism>
<keyword evidence="5" id="KW-0732">Signal</keyword>
<evidence type="ECO:0000256" key="2">
    <source>
        <dbReference type="ARBA" id="ARBA00022723"/>
    </source>
</evidence>
<proteinExistence type="inferred from homology"/>
<dbReference type="PANTHER" id="PTHR47944">
    <property type="entry name" value="CYTOCHROME P450 98A9"/>
    <property type="match status" value="1"/>
</dbReference>
<keyword evidence="7" id="KW-1185">Reference proteome</keyword>
<name>A0ABP0U484_9BRYO</name>
<keyword evidence="4" id="KW-0408">Iron</keyword>
<evidence type="ECO:0008006" key="8">
    <source>
        <dbReference type="Google" id="ProtNLM"/>
    </source>
</evidence>
<feature type="chain" id="PRO_5047242200" description="Cytochrome P450" evidence="5">
    <location>
        <begin position="18"/>
        <end position="71"/>
    </location>
</feature>